<reference evidence="1 2" key="1">
    <citation type="submission" date="2019-07" db="EMBL/GenBank/DDBJ databases">
        <title>Whole genome shotgun sequence of Microvirga aerophila NBRC 106136.</title>
        <authorList>
            <person name="Hosoyama A."/>
            <person name="Uohara A."/>
            <person name="Ohji S."/>
            <person name="Ichikawa N."/>
        </authorList>
    </citation>
    <scope>NUCLEOTIDE SEQUENCE [LARGE SCALE GENOMIC DNA]</scope>
    <source>
        <strain evidence="1 2">NBRC 106136</strain>
    </source>
</reference>
<dbReference type="Gene3D" id="3.40.50.1820">
    <property type="entry name" value="alpha/beta hydrolase"/>
    <property type="match status" value="1"/>
</dbReference>
<comment type="caution">
    <text evidence="1">The sequence shown here is derived from an EMBL/GenBank/DDBJ whole genome shotgun (WGS) entry which is preliminary data.</text>
</comment>
<dbReference type="InterPro" id="IPR000801">
    <property type="entry name" value="Esterase-like"/>
</dbReference>
<dbReference type="Pfam" id="PF00756">
    <property type="entry name" value="Esterase"/>
    <property type="match status" value="1"/>
</dbReference>
<proteinExistence type="predicted"/>
<gene>
    <name evidence="1" type="ORF">MAE02_61480</name>
</gene>
<dbReference type="RefSeq" id="WP_210250154.1">
    <property type="nucleotide sequence ID" value="NZ_BJYU01000195.1"/>
</dbReference>
<dbReference type="SUPFAM" id="SSF53474">
    <property type="entry name" value="alpha/beta-Hydrolases"/>
    <property type="match status" value="1"/>
</dbReference>
<sequence>MIKTGSRWYSPRLEQEITLIRWGHWGQPVLLFPTAGGDAEEPERMGLIGAIGPLIEAGRIKVYCCDSIAGRALAAKWGSVEYRCWLLNQFEDYVAHEAVPAIRSDCRNDSIEVVTAGASIGAFKAVAVTCRYPWLFRAAIGMSGTYDLERLLGFHGNTDYYFSAPIRFMPGLGQGQILDALRQRFILMASGQGRWEDPDEAWRMAHLLGGRGVPNRVDVWEPTYDHDWPTWRQMLPVYLNELIP</sequence>
<dbReference type="AlphaFoldDB" id="A0A512C2L6"/>
<dbReference type="EMBL" id="BJYU01000195">
    <property type="protein sequence ID" value="GEO18452.1"/>
    <property type="molecule type" value="Genomic_DNA"/>
</dbReference>
<keyword evidence="2" id="KW-1185">Reference proteome</keyword>
<protein>
    <submittedName>
        <fullName evidence="1">Esterase</fullName>
    </submittedName>
</protein>
<dbReference type="Proteomes" id="UP000321085">
    <property type="component" value="Unassembled WGS sequence"/>
</dbReference>
<organism evidence="1 2">
    <name type="scientific">Microvirga aerophila</name>
    <dbReference type="NCBI Taxonomy" id="670291"/>
    <lineage>
        <taxon>Bacteria</taxon>
        <taxon>Pseudomonadati</taxon>
        <taxon>Pseudomonadota</taxon>
        <taxon>Alphaproteobacteria</taxon>
        <taxon>Hyphomicrobiales</taxon>
        <taxon>Methylobacteriaceae</taxon>
        <taxon>Microvirga</taxon>
    </lineage>
</organism>
<dbReference type="InterPro" id="IPR029058">
    <property type="entry name" value="AB_hydrolase_fold"/>
</dbReference>
<evidence type="ECO:0000313" key="2">
    <source>
        <dbReference type="Proteomes" id="UP000321085"/>
    </source>
</evidence>
<evidence type="ECO:0000313" key="1">
    <source>
        <dbReference type="EMBL" id="GEO18452.1"/>
    </source>
</evidence>
<name>A0A512C2L6_9HYPH</name>
<accession>A0A512C2L6</accession>